<keyword evidence="1" id="KW-1185">Reference proteome</keyword>
<evidence type="ECO:0000313" key="2">
    <source>
        <dbReference type="WBParaSite" id="SRDH1_87600.1"/>
    </source>
</evidence>
<organism evidence="1 2">
    <name type="scientific">Schistosoma rodhaini</name>
    <dbReference type="NCBI Taxonomy" id="6188"/>
    <lineage>
        <taxon>Eukaryota</taxon>
        <taxon>Metazoa</taxon>
        <taxon>Spiralia</taxon>
        <taxon>Lophotrochozoa</taxon>
        <taxon>Platyhelminthes</taxon>
        <taxon>Trematoda</taxon>
        <taxon>Digenea</taxon>
        <taxon>Strigeidida</taxon>
        <taxon>Schistosomatoidea</taxon>
        <taxon>Schistosomatidae</taxon>
        <taxon>Schistosoma</taxon>
    </lineage>
</organism>
<sequence length="77" mass="9126">MSHEETEREQRKNFVTISYILHSLHYRISKHTNLCITTWCLSVIHLQSIVSHLTYERISVKPSTSKYRSLKCKTSFV</sequence>
<dbReference type="AlphaFoldDB" id="A0AA85GD42"/>
<evidence type="ECO:0000313" key="1">
    <source>
        <dbReference type="Proteomes" id="UP000050792"/>
    </source>
</evidence>
<accession>A0AA85GD42</accession>
<dbReference type="Proteomes" id="UP000050792">
    <property type="component" value="Unassembled WGS sequence"/>
</dbReference>
<name>A0AA85GD42_9TREM</name>
<dbReference type="WBParaSite" id="SRDH1_87600.1">
    <property type="protein sequence ID" value="SRDH1_87600.1"/>
    <property type="gene ID" value="SRDH1_87600"/>
</dbReference>
<proteinExistence type="predicted"/>
<reference evidence="1" key="1">
    <citation type="submission" date="2022-06" db="EMBL/GenBank/DDBJ databases">
        <authorList>
            <person name="Berger JAMES D."/>
            <person name="Berger JAMES D."/>
        </authorList>
    </citation>
    <scope>NUCLEOTIDE SEQUENCE [LARGE SCALE GENOMIC DNA]</scope>
</reference>
<reference evidence="2" key="2">
    <citation type="submission" date="2023-11" db="UniProtKB">
        <authorList>
            <consortium name="WormBaseParasite"/>
        </authorList>
    </citation>
    <scope>IDENTIFICATION</scope>
</reference>
<protein>
    <submittedName>
        <fullName evidence="2">Uncharacterized protein</fullName>
    </submittedName>
</protein>